<dbReference type="EMBL" id="JACHMW010000001">
    <property type="protein sequence ID" value="MBB5847449.1"/>
    <property type="molecule type" value="Genomic_DNA"/>
</dbReference>
<organism evidence="2 3">
    <name type="scientific">Micrococcus endophyticus</name>
    <dbReference type="NCBI Taxonomy" id="455343"/>
    <lineage>
        <taxon>Bacteria</taxon>
        <taxon>Bacillati</taxon>
        <taxon>Actinomycetota</taxon>
        <taxon>Actinomycetes</taxon>
        <taxon>Micrococcales</taxon>
        <taxon>Micrococcaceae</taxon>
        <taxon>Micrococcus</taxon>
    </lineage>
</organism>
<accession>A0A7W9JH09</accession>
<comment type="caution">
    <text evidence="2">The sequence shown here is derived from an EMBL/GenBank/DDBJ whole genome shotgun (WGS) entry which is preliminary data.</text>
</comment>
<keyword evidence="1" id="KW-1133">Transmembrane helix</keyword>
<dbReference type="Proteomes" id="UP000567246">
    <property type="component" value="Unassembled WGS sequence"/>
</dbReference>
<keyword evidence="3" id="KW-1185">Reference proteome</keyword>
<protein>
    <submittedName>
        <fullName evidence="2">Uncharacterized protein</fullName>
    </submittedName>
</protein>
<feature type="transmembrane region" description="Helical" evidence="1">
    <location>
        <begin position="38"/>
        <end position="58"/>
    </location>
</feature>
<proteinExistence type="predicted"/>
<sequence length="187" mass="19482">MSTPTDPHRHPAPDARVRVHAGDAVVADGPLWARAAMFAVPAVWLGLLVGISLIEAPLKFTAPGITIPLGLGIGRRVFFAMNLVEVVLAVVLLVALACVLGRPRGLTAPGPGRLWLGGLTAAGLLAVKAVAIRPFLNRRTDLVLAGVDDGGSSWHYLYIAVDGLLILTVVALIVAAARHLLVRPVAA</sequence>
<reference evidence="2 3" key="1">
    <citation type="submission" date="2020-08" db="EMBL/GenBank/DDBJ databases">
        <title>Sequencing the genomes of 1000 actinobacteria strains.</title>
        <authorList>
            <person name="Klenk H.-P."/>
        </authorList>
    </citation>
    <scope>NUCLEOTIDE SEQUENCE [LARGE SCALE GENOMIC DNA]</scope>
    <source>
        <strain evidence="2 3">DSM 17945</strain>
    </source>
</reference>
<feature type="transmembrane region" description="Helical" evidence="1">
    <location>
        <begin position="156"/>
        <end position="177"/>
    </location>
</feature>
<keyword evidence="1" id="KW-0812">Transmembrane</keyword>
<keyword evidence="1" id="KW-0472">Membrane</keyword>
<feature type="transmembrane region" description="Helical" evidence="1">
    <location>
        <begin position="114"/>
        <end position="136"/>
    </location>
</feature>
<name>A0A7W9JH09_9MICC</name>
<feature type="transmembrane region" description="Helical" evidence="1">
    <location>
        <begin position="78"/>
        <end position="102"/>
    </location>
</feature>
<evidence type="ECO:0000256" key="1">
    <source>
        <dbReference type="SAM" id="Phobius"/>
    </source>
</evidence>
<dbReference type="AlphaFoldDB" id="A0A7W9JH09"/>
<evidence type="ECO:0000313" key="2">
    <source>
        <dbReference type="EMBL" id="MBB5847449.1"/>
    </source>
</evidence>
<gene>
    <name evidence="2" type="ORF">HDA33_000013</name>
</gene>
<evidence type="ECO:0000313" key="3">
    <source>
        <dbReference type="Proteomes" id="UP000567246"/>
    </source>
</evidence>